<feature type="region of interest" description="Disordered" evidence="10">
    <location>
        <begin position="418"/>
        <end position="443"/>
    </location>
</feature>
<dbReference type="Gene3D" id="1.10.3430.10">
    <property type="entry name" value="Ammonium transporter AmtB like domains"/>
    <property type="match status" value="1"/>
</dbReference>
<dbReference type="NCBIfam" id="TIGR00836">
    <property type="entry name" value="amt"/>
    <property type="match status" value="1"/>
</dbReference>
<evidence type="ECO:0000256" key="1">
    <source>
        <dbReference type="ARBA" id="ARBA00004141"/>
    </source>
</evidence>
<dbReference type="InterPro" id="IPR024041">
    <property type="entry name" value="NH4_transpt_AmtB-like_dom"/>
</dbReference>
<reference evidence="12 13" key="1">
    <citation type="journal article" date="2014" name="Int. J. Syst. Evol. Microbiol.">
        <title>Complete genome sequence of Corynebacterium casei LMG S-19264T (=DSM 44701T), isolated from a smear-ripened cheese.</title>
        <authorList>
            <consortium name="US DOE Joint Genome Institute (JGI-PGF)"/>
            <person name="Walter F."/>
            <person name="Albersmeier A."/>
            <person name="Kalinowski J."/>
            <person name="Ruckert C."/>
        </authorList>
    </citation>
    <scope>NUCLEOTIDE SEQUENCE [LARGE SCALE GENOMIC DNA]</scope>
    <source>
        <strain evidence="12 13">KCTC 19473</strain>
    </source>
</reference>
<sequence>MIDTGNTAWLLMSAALVMLMTPGLAFFYGGMSRAKSVLNMMLMSFGSIAVVSVLWVAVGHSLTYAPGHGPLELFIGGFDYVGLSSIITEVDEEGGYPLLVDAGFQMMFAVITVALISGAIADRAKFGAWLLFVPVWALMVYFPVAHWVWGEGWIARLHEFTGLPEVIDFAGGTAVHITAGAAALALVIVLGRRKGFGSGPMRPHNLPFVLLGAALLWFGWFGFNGGSAYGANEEAALALVNTQAATAAATAAWMLVERLRDGKVSALGFASGAIAGLVSVTPAAANVTPIGATAVGALSGAVCAYAISWKFKFKYDDALDVVGIHMVGGLVGCLALGFLASSAVPGEGAVGLAFGGGAGLLVAQAVSVLAVMSYTFVVTWGLAKVVDLIIGFRIAEEVETNGLDHELHAESAYAFDELDGSEPEAVSPSTPPGGETVPSRTGT</sequence>
<comment type="subcellular location">
    <subcellularLocation>
        <location evidence="9">Cell membrane</location>
        <topology evidence="9">Multi-pass membrane protein</topology>
    </subcellularLocation>
    <subcellularLocation>
        <location evidence="1">Membrane</location>
        <topology evidence="1">Multi-pass membrane protein</topology>
    </subcellularLocation>
</comment>
<evidence type="ECO:0000313" key="12">
    <source>
        <dbReference type="EMBL" id="GHD22515.1"/>
    </source>
</evidence>
<evidence type="ECO:0000256" key="4">
    <source>
        <dbReference type="ARBA" id="ARBA00022692"/>
    </source>
</evidence>
<dbReference type="Pfam" id="PF00909">
    <property type="entry name" value="Ammonium_transp"/>
    <property type="match status" value="1"/>
</dbReference>
<keyword evidence="6 9" id="KW-0472">Membrane</keyword>
<feature type="transmembrane region" description="Helical" evidence="9">
    <location>
        <begin position="203"/>
        <end position="223"/>
    </location>
</feature>
<evidence type="ECO:0000256" key="9">
    <source>
        <dbReference type="RuleBase" id="RU362002"/>
    </source>
</evidence>
<feature type="transmembrane region" description="Helical" evidence="9">
    <location>
        <begin position="6"/>
        <end position="28"/>
    </location>
</feature>
<dbReference type="AlphaFoldDB" id="A0A918XAQ3"/>
<dbReference type="PANTHER" id="PTHR43029:SF10">
    <property type="entry name" value="AMMONIUM TRANSPORTER MEP2"/>
    <property type="match status" value="1"/>
</dbReference>
<dbReference type="RefSeq" id="WP_017576218.1">
    <property type="nucleotide sequence ID" value="NZ_BMXL01000006.1"/>
</dbReference>
<keyword evidence="5 9" id="KW-1133">Transmembrane helix</keyword>
<feature type="transmembrane region" description="Helical" evidence="9">
    <location>
        <begin position="321"/>
        <end position="340"/>
    </location>
</feature>
<feature type="transmembrane region" description="Helical" evidence="9">
    <location>
        <begin position="235"/>
        <end position="255"/>
    </location>
</feature>
<keyword evidence="13" id="KW-1185">Reference proteome</keyword>
<feature type="domain" description="Ammonium transporter AmtB-like" evidence="11">
    <location>
        <begin position="8"/>
        <end position="413"/>
    </location>
</feature>
<evidence type="ECO:0000256" key="10">
    <source>
        <dbReference type="SAM" id="MobiDB-lite"/>
    </source>
</evidence>
<feature type="transmembrane region" description="Helical" evidence="9">
    <location>
        <begin position="290"/>
        <end position="309"/>
    </location>
</feature>
<gene>
    <name evidence="12" type="primary">amtB</name>
    <name evidence="12" type="ORF">GCM10007147_16850</name>
</gene>
<feature type="transmembrane region" description="Helical" evidence="9">
    <location>
        <begin position="102"/>
        <end position="121"/>
    </location>
</feature>
<evidence type="ECO:0000256" key="8">
    <source>
        <dbReference type="ARBA" id="ARBA00050025"/>
    </source>
</evidence>
<evidence type="ECO:0000313" key="13">
    <source>
        <dbReference type="Proteomes" id="UP000654947"/>
    </source>
</evidence>
<evidence type="ECO:0000256" key="5">
    <source>
        <dbReference type="ARBA" id="ARBA00022989"/>
    </source>
</evidence>
<name>A0A918XAQ3_9ACTN</name>
<dbReference type="PROSITE" id="PS01219">
    <property type="entry name" value="AMMONIUM_TRANSP"/>
    <property type="match status" value="1"/>
</dbReference>
<dbReference type="PANTHER" id="PTHR43029">
    <property type="entry name" value="AMMONIUM TRANSPORTER MEP2"/>
    <property type="match status" value="1"/>
</dbReference>
<comment type="caution">
    <text evidence="12">The sequence shown here is derived from an EMBL/GenBank/DDBJ whole genome shotgun (WGS) entry which is preliminary data.</text>
</comment>
<organism evidence="12 13">
    <name type="scientific">Nocardiopsis kunsanensis</name>
    <dbReference type="NCBI Taxonomy" id="141693"/>
    <lineage>
        <taxon>Bacteria</taxon>
        <taxon>Bacillati</taxon>
        <taxon>Actinomycetota</taxon>
        <taxon>Actinomycetes</taxon>
        <taxon>Streptosporangiales</taxon>
        <taxon>Nocardiopsidaceae</taxon>
        <taxon>Nocardiopsis</taxon>
    </lineage>
</organism>
<feature type="transmembrane region" description="Helical" evidence="9">
    <location>
        <begin position="128"/>
        <end position="149"/>
    </location>
</feature>
<dbReference type="GO" id="GO:0005886">
    <property type="term" value="C:plasma membrane"/>
    <property type="evidence" value="ECO:0007669"/>
    <property type="project" value="UniProtKB-SubCell"/>
</dbReference>
<proteinExistence type="inferred from homology"/>
<accession>A0A918XAQ3</accession>
<feature type="transmembrane region" description="Helical" evidence="9">
    <location>
        <begin position="360"/>
        <end position="383"/>
    </location>
</feature>
<keyword evidence="3 9" id="KW-0813">Transport</keyword>
<evidence type="ECO:0000259" key="11">
    <source>
        <dbReference type="Pfam" id="PF00909"/>
    </source>
</evidence>
<dbReference type="InterPro" id="IPR029020">
    <property type="entry name" value="Ammonium/urea_transptr"/>
</dbReference>
<feature type="transmembrane region" description="Helical" evidence="9">
    <location>
        <begin position="169"/>
        <end position="191"/>
    </location>
</feature>
<evidence type="ECO:0000256" key="3">
    <source>
        <dbReference type="ARBA" id="ARBA00022448"/>
    </source>
</evidence>
<feature type="transmembrane region" description="Helical" evidence="9">
    <location>
        <begin position="267"/>
        <end position="284"/>
    </location>
</feature>
<protein>
    <recommendedName>
        <fullName evidence="8 9">Ammonium transporter</fullName>
    </recommendedName>
</protein>
<evidence type="ECO:0000256" key="7">
    <source>
        <dbReference type="ARBA" id="ARBA00023177"/>
    </source>
</evidence>
<dbReference type="EMBL" id="BMXL01000006">
    <property type="protein sequence ID" value="GHD22515.1"/>
    <property type="molecule type" value="Genomic_DNA"/>
</dbReference>
<dbReference type="InterPro" id="IPR018047">
    <property type="entry name" value="Ammonium_transpt_CS"/>
</dbReference>
<comment type="similarity">
    <text evidence="2 9">Belongs to the ammonia transporter channel (TC 1.A.11.2) family.</text>
</comment>
<evidence type="ECO:0000256" key="6">
    <source>
        <dbReference type="ARBA" id="ARBA00023136"/>
    </source>
</evidence>
<dbReference type="GO" id="GO:0008519">
    <property type="term" value="F:ammonium channel activity"/>
    <property type="evidence" value="ECO:0007669"/>
    <property type="project" value="InterPro"/>
</dbReference>
<dbReference type="Proteomes" id="UP000654947">
    <property type="component" value="Unassembled WGS sequence"/>
</dbReference>
<keyword evidence="4 9" id="KW-0812">Transmembrane</keyword>
<keyword evidence="7 9" id="KW-0924">Ammonia transport</keyword>
<dbReference type="InterPro" id="IPR001905">
    <property type="entry name" value="Ammonium_transpt"/>
</dbReference>
<evidence type="ECO:0000256" key="2">
    <source>
        <dbReference type="ARBA" id="ARBA00005887"/>
    </source>
</evidence>
<feature type="transmembrane region" description="Helical" evidence="9">
    <location>
        <begin position="40"/>
        <end position="58"/>
    </location>
</feature>
<dbReference type="SUPFAM" id="SSF111352">
    <property type="entry name" value="Ammonium transporter"/>
    <property type="match status" value="1"/>
</dbReference>